<evidence type="ECO:0000256" key="8">
    <source>
        <dbReference type="SAM" id="Phobius"/>
    </source>
</evidence>
<feature type="transmembrane region" description="Helical" evidence="8">
    <location>
        <begin position="482"/>
        <end position="502"/>
    </location>
</feature>
<dbReference type="Gene3D" id="1.10.287.1260">
    <property type="match status" value="1"/>
</dbReference>
<feature type="compositionally biased region" description="Low complexity" evidence="7">
    <location>
        <begin position="847"/>
        <end position="860"/>
    </location>
</feature>
<dbReference type="InterPro" id="IPR011014">
    <property type="entry name" value="MscS_channel_TM-2"/>
</dbReference>
<proteinExistence type="inferred from homology"/>
<keyword evidence="4 8" id="KW-0812">Transmembrane</keyword>
<dbReference type="SUPFAM" id="SSF82689">
    <property type="entry name" value="Mechanosensitive channel protein MscS (YggB), C-terminal domain"/>
    <property type="match status" value="1"/>
</dbReference>
<dbReference type="PANTHER" id="PTHR30347">
    <property type="entry name" value="POTASSIUM CHANNEL RELATED"/>
    <property type="match status" value="1"/>
</dbReference>
<comment type="subcellular location">
    <subcellularLocation>
        <location evidence="1">Cell membrane</location>
        <topology evidence="1">Multi-pass membrane protein</topology>
    </subcellularLocation>
</comment>
<keyword evidence="5 8" id="KW-1133">Transmembrane helix</keyword>
<feature type="region of interest" description="Disordered" evidence="7">
    <location>
        <begin position="31"/>
        <end position="75"/>
    </location>
</feature>
<organism evidence="13 14">
    <name type="scientific">Gemmobacter denitrificans</name>
    <dbReference type="NCBI Taxonomy" id="3123040"/>
    <lineage>
        <taxon>Bacteria</taxon>
        <taxon>Pseudomonadati</taxon>
        <taxon>Pseudomonadota</taxon>
        <taxon>Alphaproteobacteria</taxon>
        <taxon>Rhodobacterales</taxon>
        <taxon>Paracoccaceae</taxon>
        <taxon>Gemmobacter</taxon>
    </lineage>
</organism>
<feature type="transmembrane region" description="Helical" evidence="8">
    <location>
        <begin position="514"/>
        <end position="537"/>
    </location>
</feature>
<evidence type="ECO:0000256" key="6">
    <source>
        <dbReference type="ARBA" id="ARBA00023136"/>
    </source>
</evidence>
<feature type="signal peptide" evidence="9">
    <location>
        <begin position="1"/>
        <end position="31"/>
    </location>
</feature>
<evidence type="ECO:0000256" key="3">
    <source>
        <dbReference type="ARBA" id="ARBA00022475"/>
    </source>
</evidence>
<feature type="transmembrane region" description="Helical" evidence="8">
    <location>
        <begin position="400"/>
        <end position="418"/>
    </location>
</feature>
<keyword evidence="14" id="KW-1185">Reference proteome</keyword>
<dbReference type="RefSeq" id="WP_335423968.1">
    <property type="nucleotide sequence ID" value="NZ_JBALHR010000008.1"/>
</dbReference>
<dbReference type="InterPro" id="IPR052702">
    <property type="entry name" value="MscS-like_channel"/>
</dbReference>
<keyword evidence="9" id="KW-0732">Signal</keyword>
<feature type="transmembrane region" description="Helical" evidence="8">
    <location>
        <begin position="565"/>
        <end position="582"/>
    </location>
</feature>
<dbReference type="InterPro" id="IPR006685">
    <property type="entry name" value="MscS_channel_2nd"/>
</dbReference>
<accession>A0ABU8BY47</accession>
<keyword evidence="6 8" id="KW-0472">Membrane</keyword>
<dbReference type="InterPro" id="IPR006686">
    <property type="entry name" value="MscS_channel_CS"/>
</dbReference>
<comment type="caution">
    <text evidence="13">The sequence shown here is derived from an EMBL/GenBank/DDBJ whole genome shotgun (WGS) entry which is preliminary data.</text>
</comment>
<feature type="domain" description="Mechanosensitive ion channel MscS C-terminal" evidence="12">
    <location>
        <begin position="724"/>
        <end position="805"/>
    </location>
</feature>
<dbReference type="InterPro" id="IPR049278">
    <property type="entry name" value="MS_channel_C"/>
</dbReference>
<feature type="transmembrane region" description="Helical" evidence="8">
    <location>
        <begin position="294"/>
        <end position="318"/>
    </location>
</feature>
<dbReference type="Pfam" id="PF12607">
    <property type="entry name" value="DUF3772"/>
    <property type="match status" value="1"/>
</dbReference>
<evidence type="ECO:0000313" key="14">
    <source>
        <dbReference type="Proteomes" id="UP001431963"/>
    </source>
</evidence>
<sequence>MPTLPRLPVRLHLGLALALAVVFGSTGLAQDAPPTGAPSATFTPAPSPTPASPTAPLTKSQTAGQGSSSKSISLAPSGQSALDYAAWETLATRAENTLAEDKTSDAGLELLRGQLVEWRSKLQAAQTANSSRVQSLRDQITALGPVPAEGAEEAPEIAARRKELSEQLARAEAPGRAAEEAYRRANGLVAEVDGELRARQTEQLLKLWPTPANPANWALAVQSMRNVAVGLVTEVRGNWNRPTKKAQLFDMLPAVAILLVLGLVLTLQARSWIERFANWLNAGAGTGRWRKVMAFFASLGQVIVPTLGVLLLSVALAITEMPGYLGMSFLESLTDAGFALFVSYWLGGRIFPRDDCNAGPLGLSADHCAEGRFLTTMIGLVQGAEILRASLFPPALVAEAALPVLGLPLLLVMAFLLWRMGKLLNGTIRAAAEAQEGPDFRNRVIQLVGKLMIVIAVVAPVLALIGYMTAAAALIYPAAGSLALIGVLLVLVQLISDIYRAIIRAETEDQGQGLLPVLAGFVLTISSLPLFAMLWGARVEDMGEIWNRFTNGFMLGETRISPSNFLYFLILFGIGYGVTKLFQGALKSSILPKTKLDQGGRNAIVAGTGYIGVFIAGVVAFSAAGIDLSGLAIVASALSLGIGFGLQNIVSNFVSGVILLIERPVSEGDWIEVGTVSGTVKAISVRSTRIQTFDRSDVIVPNADLVTQRVTNWTRFNLSGRIIVPVGVDYESDTRKVARVLQEIAEAQPMALLNPPPQVIFMGLGADSLNFEIRMIIRDVNFSLTVRNEVNHEIVRRFREEAIAMPFNQRDIWFKNPQDLADALARTRAEHTEPPALTRASLPLAMPRAGADDPAALPDAAQRDTSDALDNETER</sequence>
<evidence type="ECO:0000259" key="10">
    <source>
        <dbReference type="Pfam" id="PF00924"/>
    </source>
</evidence>
<evidence type="ECO:0000256" key="4">
    <source>
        <dbReference type="ARBA" id="ARBA00022692"/>
    </source>
</evidence>
<feature type="transmembrane region" description="Helical" evidence="8">
    <location>
        <begin position="603"/>
        <end position="626"/>
    </location>
</feature>
<feature type="compositionally biased region" description="Polar residues" evidence="7">
    <location>
        <begin position="59"/>
        <end position="75"/>
    </location>
</feature>
<dbReference type="SUPFAM" id="SSF50182">
    <property type="entry name" value="Sm-like ribonucleoproteins"/>
    <property type="match status" value="1"/>
</dbReference>
<protein>
    <submittedName>
        <fullName evidence="13">DUF3772 domain-containing protein</fullName>
    </submittedName>
</protein>
<evidence type="ECO:0000259" key="11">
    <source>
        <dbReference type="Pfam" id="PF12607"/>
    </source>
</evidence>
<feature type="transmembrane region" description="Helical" evidence="8">
    <location>
        <begin position="251"/>
        <end position="273"/>
    </location>
</feature>
<keyword evidence="3" id="KW-1003">Cell membrane</keyword>
<feature type="compositionally biased region" description="Low complexity" evidence="7">
    <location>
        <begin position="32"/>
        <end position="44"/>
    </location>
</feature>
<dbReference type="Pfam" id="PF00924">
    <property type="entry name" value="MS_channel_2nd"/>
    <property type="match status" value="1"/>
</dbReference>
<comment type="similarity">
    <text evidence="2">Belongs to the MscS (TC 1.A.23) family.</text>
</comment>
<feature type="chain" id="PRO_5047377648" evidence="9">
    <location>
        <begin position="32"/>
        <end position="875"/>
    </location>
</feature>
<reference evidence="13" key="1">
    <citation type="submission" date="2024-02" db="EMBL/GenBank/DDBJ databases">
        <title>Genome sequences of strain Gemmobacter sp. JM10B15.</title>
        <authorList>
            <person name="Zhang M."/>
        </authorList>
    </citation>
    <scope>NUCLEOTIDE SEQUENCE</scope>
    <source>
        <strain evidence="13">JM10B15</strain>
    </source>
</reference>
<dbReference type="Gene3D" id="3.30.70.100">
    <property type="match status" value="1"/>
</dbReference>
<evidence type="ECO:0000313" key="13">
    <source>
        <dbReference type="EMBL" id="MEH7829177.1"/>
    </source>
</evidence>
<feature type="domain" description="Mechanosensitive ion channel MscS" evidence="10">
    <location>
        <begin position="648"/>
        <end position="715"/>
    </location>
</feature>
<dbReference type="InterPro" id="IPR011066">
    <property type="entry name" value="MscS_channel_C_sf"/>
</dbReference>
<evidence type="ECO:0000256" key="2">
    <source>
        <dbReference type="ARBA" id="ARBA00008017"/>
    </source>
</evidence>
<dbReference type="InterPro" id="IPR010920">
    <property type="entry name" value="LSM_dom_sf"/>
</dbReference>
<evidence type="ECO:0000256" key="1">
    <source>
        <dbReference type="ARBA" id="ARBA00004651"/>
    </source>
</evidence>
<feature type="domain" description="DUF3772" evidence="11">
    <location>
        <begin position="176"/>
        <end position="236"/>
    </location>
</feature>
<evidence type="ECO:0000256" key="5">
    <source>
        <dbReference type="ARBA" id="ARBA00022989"/>
    </source>
</evidence>
<evidence type="ECO:0000256" key="7">
    <source>
        <dbReference type="SAM" id="MobiDB-lite"/>
    </source>
</evidence>
<feature type="transmembrane region" description="Helical" evidence="8">
    <location>
        <begin position="632"/>
        <end position="661"/>
    </location>
</feature>
<dbReference type="Pfam" id="PF21082">
    <property type="entry name" value="MS_channel_3rd"/>
    <property type="match status" value="1"/>
</dbReference>
<dbReference type="InterPro" id="IPR023408">
    <property type="entry name" value="MscS_beta-dom_sf"/>
</dbReference>
<feature type="region of interest" description="Disordered" evidence="7">
    <location>
        <begin position="828"/>
        <end position="875"/>
    </location>
</feature>
<feature type="compositionally biased region" description="Basic and acidic residues" evidence="7">
    <location>
        <begin position="861"/>
        <end position="875"/>
    </location>
</feature>
<dbReference type="SUPFAM" id="SSF82861">
    <property type="entry name" value="Mechanosensitive channel protein MscS (YggB), transmembrane region"/>
    <property type="match status" value="1"/>
</dbReference>
<evidence type="ECO:0000259" key="12">
    <source>
        <dbReference type="Pfam" id="PF21082"/>
    </source>
</evidence>
<dbReference type="Proteomes" id="UP001431963">
    <property type="component" value="Unassembled WGS sequence"/>
</dbReference>
<evidence type="ECO:0000256" key="9">
    <source>
        <dbReference type="SAM" id="SignalP"/>
    </source>
</evidence>
<feature type="transmembrane region" description="Helical" evidence="8">
    <location>
        <begin position="451"/>
        <end position="476"/>
    </location>
</feature>
<dbReference type="EMBL" id="JBALHR010000008">
    <property type="protein sequence ID" value="MEH7829177.1"/>
    <property type="molecule type" value="Genomic_DNA"/>
</dbReference>
<dbReference type="PROSITE" id="PS01246">
    <property type="entry name" value="UPF0003"/>
    <property type="match status" value="1"/>
</dbReference>
<dbReference type="PANTHER" id="PTHR30347:SF1">
    <property type="entry name" value="MECHANOSENSITIVE CHANNEL MSCK"/>
    <property type="match status" value="1"/>
</dbReference>
<dbReference type="Gene3D" id="2.30.30.60">
    <property type="match status" value="1"/>
</dbReference>
<gene>
    <name evidence="13" type="ORF">V6590_13555</name>
</gene>
<dbReference type="InterPro" id="IPR022249">
    <property type="entry name" value="DUF3772"/>
</dbReference>
<name>A0ABU8BY47_9RHOB</name>